<name>A0A1X0RS27_RHIZD</name>
<dbReference type="GO" id="GO:0005829">
    <property type="term" value="C:cytosol"/>
    <property type="evidence" value="ECO:0007669"/>
    <property type="project" value="TreeGrafter"/>
</dbReference>
<dbReference type="Proteomes" id="UP000242381">
    <property type="component" value="Unassembled WGS sequence"/>
</dbReference>
<feature type="compositionally biased region" description="Basic and acidic residues" evidence="2">
    <location>
        <begin position="467"/>
        <end position="515"/>
    </location>
</feature>
<feature type="region of interest" description="Disordered" evidence="2">
    <location>
        <begin position="291"/>
        <end position="318"/>
    </location>
</feature>
<dbReference type="GO" id="GO:0005634">
    <property type="term" value="C:nucleus"/>
    <property type="evidence" value="ECO:0007669"/>
    <property type="project" value="TreeGrafter"/>
</dbReference>
<protein>
    <submittedName>
        <fullName evidence="3">Low temperature viability protein</fullName>
    </submittedName>
</protein>
<organism evidence="3 4">
    <name type="scientific">Rhizopus microsporus</name>
    <dbReference type="NCBI Taxonomy" id="58291"/>
    <lineage>
        <taxon>Eukaryota</taxon>
        <taxon>Fungi</taxon>
        <taxon>Fungi incertae sedis</taxon>
        <taxon>Mucoromycota</taxon>
        <taxon>Mucoromycotina</taxon>
        <taxon>Mucoromycetes</taxon>
        <taxon>Mucorales</taxon>
        <taxon>Mucorineae</taxon>
        <taxon>Rhizopodaceae</taxon>
        <taxon>Rhizopus</taxon>
    </lineage>
</organism>
<feature type="region of interest" description="Disordered" evidence="2">
    <location>
        <begin position="410"/>
        <end position="532"/>
    </location>
</feature>
<sequence length="532" mass="61846">MGKKPFLDKKSAKHYHVVHRSQKDPLINDSEAPSRVLQEVLPLNQLKHKTQEEIDRVKTKPRKLTQDEIDQRVGQAALHGIFFDDAEYDYMQHLKPIGATDAVFLEAPAKKEKPKTLDETNLFKDEYRPKKNPNLIELPADVLPSSVEMSVGVMNQSTGLDQGLQPDMDPRVREVLEALSDEEYIDEELDDDFFNSLNADGEPYDPAEDEEEYVDSEEEYEHNEQPEEDGDNYDWEAAFKKFKLSQARKSANSDDEFDDDRFDGQSRMTGYSVSSSAMHRNTQLRLLDDRFEKIEEEYAEDDDDDDDDEEVQGQERADFDAILDDFLEKYEIVGKKMQPKLEGESSVEKLDTYRQSLVKPELQTDEQTKTTTLVRAKLTREALEAMPERPTEKKRAAWDCQTILSTYSNLENHPSLITDRAPQKKIRIDPKTGMPILVEVKRKQKKNQIDEEEEEEEEEKEEEEDTRENKGAPRSRKETKEEKKARKNAVKEAKKNRREEKKINKSIFKNEENKQKKSLQQQRQAKAATHIL</sequence>
<feature type="compositionally biased region" description="Polar residues" evidence="2">
    <location>
        <begin position="266"/>
        <end position="275"/>
    </location>
</feature>
<dbReference type="OMA" id="TAQHFTL"/>
<feature type="compositionally biased region" description="Acidic residues" evidence="2">
    <location>
        <begin position="294"/>
        <end position="312"/>
    </location>
</feature>
<evidence type="ECO:0000313" key="3">
    <source>
        <dbReference type="EMBL" id="ORE14856.1"/>
    </source>
</evidence>
<evidence type="ECO:0000256" key="2">
    <source>
        <dbReference type="SAM" id="MobiDB-lite"/>
    </source>
</evidence>
<accession>A0A1X0RS27</accession>
<feature type="compositionally biased region" description="Basic and acidic residues" evidence="2">
    <location>
        <begin position="1"/>
        <end position="10"/>
    </location>
</feature>
<dbReference type="InterPro" id="IPR007307">
    <property type="entry name" value="Ltv1"/>
</dbReference>
<dbReference type="GO" id="GO:0030688">
    <property type="term" value="C:preribosome, small subunit precursor"/>
    <property type="evidence" value="ECO:0007669"/>
    <property type="project" value="TreeGrafter"/>
</dbReference>
<reference evidence="3 4" key="1">
    <citation type="journal article" date="2016" name="Proc. Natl. Acad. Sci. U.S.A.">
        <title>Lipid metabolic changes in an early divergent fungus govern the establishment of a mutualistic symbiosis with endobacteria.</title>
        <authorList>
            <person name="Lastovetsky O.A."/>
            <person name="Gaspar M.L."/>
            <person name="Mondo S.J."/>
            <person name="LaButti K.M."/>
            <person name="Sandor L."/>
            <person name="Grigoriev I.V."/>
            <person name="Henry S.A."/>
            <person name="Pawlowska T.E."/>
        </authorList>
    </citation>
    <scope>NUCLEOTIDE SEQUENCE [LARGE SCALE GENOMIC DNA]</scope>
    <source>
        <strain evidence="3 4">ATCC 11559</strain>
    </source>
</reference>
<dbReference type="VEuPathDB" id="FungiDB:BCV72DRAFT_337043"/>
<feature type="compositionally biased region" description="Acidic residues" evidence="2">
    <location>
        <begin position="450"/>
        <end position="466"/>
    </location>
</feature>
<dbReference type="PANTHER" id="PTHR21531">
    <property type="entry name" value="LOW-TEMPERATURE VIABILITY PROTEIN LTV1-RELATED"/>
    <property type="match status" value="1"/>
</dbReference>
<feature type="region of interest" description="Disordered" evidence="2">
    <location>
        <begin position="193"/>
        <end position="275"/>
    </location>
</feature>
<dbReference type="GO" id="GO:0042274">
    <property type="term" value="P:ribosomal small subunit biogenesis"/>
    <property type="evidence" value="ECO:0007669"/>
    <property type="project" value="InterPro"/>
</dbReference>
<feature type="compositionally biased region" description="Basic residues" evidence="2">
    <location>
        <begin position="11"/>
        <end position="20"/>
    </location>
</feature>
<dbReference type="EMBL" id="KV921450">
    <property type="protein sequence ID" value="ORE14856.1"/>
    <property type="molecule type" value="Genomic_DNA"/>
</dbReference>
<feature type="compositionally biased region" description="Acidic residues" evidence="2">
    <location>
        <begin position="202"/>
        <end position="234"/>
    </location>
</feature>
<gene>
    <name evidence="3" type="ORF">BCV71DRAFT_293305</name>
</gene>
<proteinExistence type="inferred from homology"/>
<feature type="region of interest" description="Disordered" evidence="2">
    <location>
        <begin position="1"/>
        <end position="30"/>
    </location>
</feature>
<evidence type="ECO:0000313" key="4">
    <source>
        <dbReference type="Proteomes" id="UP000242381"/>
    </source>
</evidence>
<dbReference type="PANTHER" id="PTHR21531:SF0">
    <property type="entry name" value="PROTEIN LTV1 HOMOLOG"/>
    <property type="match status" value="1"/>
</dbReference>
<comment type="similarity">
    <text evidence="1">Belongs to the LTV1 family.</text>
</comment>
<dbReference type="Pfam" id="PF04180">
    <property type="entry name" value="LTV"/>
    <property type="match status" value="1"/>
</dbReference>
<dbReference type="AlphaFoldDB" id="A0A1X0RS27"/>
<dbReference type="GO" id="GO:0000056">
    <property type="term" value="P:ribosomal small subunit export from nucleus"/>
    <property type="evidence" value="ECO:0007669"/>
    <property type="project" value="TreeGrafter"/>
</dbReference>
<evidence type="ECO:0000256" key="1">
    <source>
        <dbReference type="ARBA" id="ARBA00009078"/>
    </source>
</evidence>